<sequence length="256" mass="30142">MAVEILRRNQRRRVEAAMEEDIELQMQKMVSNFTFLNDEPDVSDDSAIGSLSGESVTSLGEKAPIENIEEVYIEPVIEEQPAYVLHAEPVPELEVNHEDLKMYKTEPIRTVHPRLLQLPTIREEVIGSWEHPALSRFNMFSQLHGKIYQQRNLDQMDLLPCDLAEIYSFAESWIRFRLTQISPINPTMTRIFLMYNHILNNNLTPQVCREVCMVTRYRHKPDFLIYMEMHLTYRFDPCYNTIRGTGRHAYRPSHLF</sequence>
<evidence type="ECO:0000313" key="1">
    <source>
        <dbReference type="EMBL" id="KAF1745709.1"/>
    </source>
</evidence>
<protein>
    <submittedName>
        <fullName evidence="1">Uncharacterized protein</fullName>
    </submittedName>
</protein>
<dbReference type="EMBL" id="WUAV01000006">
    <property type="protein sequence ID" value="KAF1745709.1"/>
    <property type="molecule type" value="Genomic_DNA"/>
</dbReference>
<proteinExistence type="predicted"/>
<evidence type="ECO:0000313" key="2">
    <source>
        <dbReference type="Proteomes" id="UP000483820"/>
    </source>
</evidence>
<dbReference type="AlphaFoldDB" id="A0A6A5FT66"/>
<gene>
    <name evidence="1" type="ORF">GCK72_022156</name>
</gene>
<organism evidence="1 2">
    <name type="scientific">Caenorhabditis remanei</name>
    <name type="common">Caenorhabditis vulgaris</name>
    <dbReference type="NCBI Taxonomy" id="31234"/>
    <lineage>
        <taxon>Eukaryota</taxon>
        <taxon>Metazoa</taxon>
        <taxon>Ecdysozoa</taxon>
        <taxon>Nematoda</taxon>
        <taxon>Chromadorea</taxon>
        <taxon>Rhabditida</taxon>
        <taxon>Rhabditina</taxon>
        <taxon>Rhabditomorpha</taxon>
        <taxon>Rhabditoidea</taxon>
        <taxon>Rhabditidae</taxon>
        <taxon>Peloderinae</taxon>
        <taxon>Caenorhabditis</taxon>
    </lineage>
</organism>
<dbReference type="KEGG" id="crq:GCK72_022156"/>
<dbReference type="CTD" id="9809661"/>
<dbReference type="GeneID" id="9809661"/>
<name>A0A6A5FT66_CAERE</name>
<reference evidence="1 2" key="1">
    <citation type="submission" date="2019-12" db="EMBL/GenBank/DDBJ databases">
        <title>Chromosome-level assembly of the Caenorhabditis remanei genome.</title>
        <authorList>
            <person name="Teterina A.A."/>
            <person name="Willis J.H."/>
            <person name="Phillips P.C."/>
        </authorList>
    </citation>
    <scope>NUCLEOTIDE SEQUENCE [LARGE SCALE GENOMIC DNA]</scope>
    <source>
        <strain evidence="1 2">PX506</strain>
        <tissue evidence="1">Whole organism</tissue>
    </source>
</reference>
<accession>A0A6A5FT66</accession>
<dbReference type="RefSeq" id="XP_003106891.2">
    <property type="nucleotide sequence ID" value="XM_003106843.2"/>
</dbReference>
<comment type="caution">
    <text evidence="1">The sequence shown here is derived from an EMBL/GenBank/DDBJ whole genome shotgun (WGS) entry which is preliminary data.</text>
</comment>
<dbReference type="Proteomes" id="UP000483820">
    <property type="component" value="Chromosome X"/>
</dbReference>